<feature type="active site" description="Nucleophile" evidence="4">
    <location>
        <position position="91"/>
    </location>
</feature>
<feature type="short sequence motif" description="GXSXG" evidence="4">
    <location>
        <begin position="89"/>
        <end position="93"/>
    </location>
</feature>
<dbReference type="PANTHER" id="PTHR14226">
    <property type="entry name" value="NEUROPATHY TARGET ESTERASE/SWISS CHEESE D.MELANOGASTER"/>
    <property type="match status" value="1"/>
</dbReference>
<evidence type="ECO:0000256" key="3">
    <source>
        <dbReference type="ARBA" id="ARBA00023098"/>
    </source>
</evidence>
<evidence type="ECO:0000313" key="6">
    <source>
        <dbReference type="EMBL" id="ATQ68715.1"/>
    </source>
</evidence>
<gene>
    <name evidence="6" type="ORF">CQW49_13090</name>
</gene>
<dbReference type="Proteomes" id="UP000230709">
    <property type="component" value="Chromosome"/>
</dbReference>
<feature type="active site" description="Proton acceptor" evidence="4">
    <location>
        <position position="242"/>
    </location>
</feature>
<keyword evidence="1 4" id="KW-0378">Hydrolase</keyword>
<feature type="short sequence motif" description="DGA/G" evidence="4">
    <location>
        <begin position="242"/>
        <end position="244"/>
    </location>
</feature>
<evidence type="ECO:0000313" key="7">
    <source>
        <dbReference type="Proteomes" id="UP000230709"/>
    </source>
</evidence>
<dbReference type="GO" id="GO:0016042">
    <property type="term" value="P:lipid catabolic process"/>
    <property type="evidence" value="ECO:0007669"/>
    <property type="project" value="UniProtKB-UniRule"/>
</dbReference>
<feature type="domain" description="PNPLA" evidence="5">
    <location>
        <begin position="57"/>
        <end position="255"/>
    </location>
</feature>
<dbReference type="InterPro" id="IPR016035">
    <property type="entry name" value="Acyl_Trfase/lysoPLipase"/>
</dbReference>
<accession>A0A2D2D133</accession>
<dbReference type="Gene3D" id="3.40.1090.10">
    <property type="entry name" value="Cytosolic phospholipase A2 catalytic domain"/>
    <property type="match status" value="2"/>
</dbReference>
<keyword evidence="2 4" id="KW-0442">Lipid degradation</keyword>
<keyword evidence="7" id="KW-1185">Reference proteome</keyword>
<dbReference type="PROSITE" id="PS51635">
    <property type="entry name" value="PNPLA"/>
    <property type="match status" value="1"/>
</dbReference>
<dbReference type="Pfam" id="PF01734">
    <property type="entry name" value="Patatin"/>
    <property type="match status" value="1"/>
</dbReference>
<dbReference type="GO" id="GO:0016787">
    <property type="term" value="F:hydrolase activity"/>
    <property type="evidence" value="ECO:0007669"/>
    <property type="project" value="UniProtKB-UniRule"/>
</dbReference>
<dbReference type="PANTHER" id="PTHR14226:SF78">
    <property type="entry name" value="SLR0060 PROTEIN"/>
    <property type="match status" value="1"/>
</dbReference>
<dbReference type="InterPro" id="IPR050301">
    <property type="entry name" value="NTE"/>
</dbReference>
<reference evidence="7" key="1">
    <citation type="submission" date="2017-10" db="EMBL/GenBank/DDBJ databases">
        <title>Completed PacBio SMRT sequence of Methylosinus trichosporium OB3b reveals presence of a third large plasmid.</title>
        <authorList>
            <person name="Charles T.C."/>
            <person name="Lynch M.D.J."/>
            <person name="Heil J.R."/>
            <person name="Cheng J."/>
        </authorList>
    </citation>
    <scope>NUCLEOTIDE SEQUENCE [LARGE SCALE GENOMIC DNA]</scope>
    <source>
        <strain evidence="7">OB3b</strain>
    </source>
</reference>
<name>A0A2D2D133_METT3</name>
<evidence type="ECO:0000256" key="2">
    <source>
        <dbReference type="ARBA" id="ARBA00022963"/>
    </source>
</evidence>
<keyword evidence="3 4" id="KW-0443">Lipid metabolism</keyword>
<dbReference type="AlphaFoldDB" id="A0A2D2D133"/>
<evidence type="ECO:0000256" key="4">
    <source>
        <dbReference type="PROSITE-ProRule" id="PRU01161"/>
    </source>
</evidence>
<evidence type="ECO:0000256" key="1">
    <source>
        <dbReference type="ARBA" id="ARBA00022801"/>
    </source>
</evidence>
<organism evidence="6 7">
    <name type="scientific">Methylosinus trichosporium (strain ATCC 35070 / NCIMB 11131 / UNIQEM 75 / OB3b)</name>
    <dbReference type="NCBI Taxonomy" id="595536"/>
    <lineage>
        <taxon>Bacteria</taxon>
        <taxon>Pseudomonadati</taxon>
        <taxon>Pseudomonadota</taxon>
        <taxon>Alphaproteobacteria</taxon>
        <taxon>Hyphomicrobiales</taxon>
        <taxon>Methylocystaceae</taxon>
        <taxon>Methylosinus</taxon>
    </lineage>
</organism>
<dbReference type="SUPFAM" id="SSF52151">
    <property type="entry name" value="FabD/lysophospholipase-like"/>
    <property type="match status" value="1"/>
</dbReference>
<dbReference type="InterPro" id="IPR002641">
    <property type="entry name" value="PNPLA_dom"/>
</dbReference>
<sequence length="386" mass="42166">MLDERGRSCNRTRVADSLLETRTRGSPSLFRGAALSLRMTGRDRLGSMARDTLLIDLALQGGGAHGAFTWGVLERLIEEPWLRIDGVSGTSAGAMNAAVLIDGLCAGGVEGACAAMERFWRRVAEAARFSPLQRSPLDVLLGRWTLDNSPAFLAMDVASRFLSPYDLDPIGSNPLRDILRETIDFERLARAPIKLFVTATNVATGQARVFRNADLTAEALLASACLPTLFRAVEIDGEAYWDGGYSGNPTITPLVRECASQDTILIQINPVERRGAPRSAIDISNRLNEIAFNSPLLKELRMIALLREVADPGHCEGARWAAMRIHAIAADMAAQLGASSKLIAEWEFLSMLREEGRRRAEQFLESSAGDLGRRSSFDLDALLRNV</sequence>
<evidence type="ECO:0000259" key="5">
    <source>
        <dbReference type="PROSITE" id="PS51635"/>
    </source>
</evidence>
<protein>
    <submittedName>
        <fullName evidence="6">Alpha/beta hydrolase</fullName>
    </submittedName>
</protein>
<dbReference type="STRING" id="595536.GCA_000178815_02547"/>
<dbReference type="KEGG" id="mtw:CQW49_13090"/>
<proteinExistence type="predicted"/>
<feature type="short sequence motif" description="GXGXXG" evidence="4">
    <location>
        <begin position="61"/>
        <end position="66"/>
    </location>
</feature>
<dbReference type="EMBL" id="CP023737">
    <property type="protein sequence ID" value="ATQ68715.1"/>
    <property type="molecule type" value="Genomic_DNA"/>
</dbReference>